<dbReference type="PANTHER" id="PTHR30536">
    <property type="entry name" value="ALTRONATE/GALACTARATE DEHYDRATASE"/>
    <property type="match status" value="1"/>
</dbReference>
<comment type="caution">
    <text evidence="3">The sequence shown here is derived from an EMBL/GenBank/DDBJ whole genome shotgun (WGS) entry which is preliminary data.</text>
</comment>
<dbReference type="RefSeq" id="WP_183489314.1">
    <property type="nucleotide sequence ID" value="NZ_JACIDZ010000014.1"/>
</dbReference>
<keyword evidence="1" id="KW-0456">Lyase</keyword>
<reference evidence="3 4" key="1">
    <citation type="submission" date="2020-08" db="EMBL/GenBank/DDBJ databases">
        <title>Genomic Encyclopedia of Type Strains, Phase IV (KMG-IV): sequencing the most valuable type-strain genomes for metagenomic binning, comparative biology and taxonomic classification.</title>
        <authorList>
            <person name="Goeker M."/>
        </authorList>
    </citation>
    <scope>NUCLEOTIDE SEQUENCE [LARGE SCALE GENOMIC DNA]</scope>
    <source>
        <strain evidence="3 4">DSM 28101</strain>
    </source>
</reference>
<evidence type="ECO:0000313" key="4">
    <source>
        <dbReference type="Proteomes" id="UP000530571"/>
    </source>
</evidence>
<gene>
    <name evidence="3" type="ORF">GGR30_003701</name>
</gene>
<organism evidence="3 4">
    <name type="scientific">Martelella radicis</name>
    <dbReference type="NCBI Taxonomy" id="1397476"/>
    <lineage>
        <taxon>Bacteria</taxon>
        <taxon>Pseudomonadati</taxon>
        <taxon>Pseudomonadota</taxon>
        <taxon>Alphaproteobacteria</taxon>
        <taxon>Hyphomicrobiales</taxon>
        <taxon>Aurantimonadaceae</taxon>
        <taxon>Martelella</taxon>
    </lineage>
</organism>
<keyword evidence="3" id="KW-0808">Transferase</keyword>
<dbReference type="SMART" id="SM00858">
    <property type="entry name" value="SAF"/>
    <property type="match status" value="1"/>
</dbReference>
<dbReference type="InterPro" id="IPR044144">
    <property type="entry name" value="SAF_UxaA/GarD"/>
</dbReference>
<keyword evidence="3" id="KW-0548">Nucleotidyltransferase</keyword>
<sequence>MAPRCFRIHEADNVATMLDAAEAEVVSVTGAAADATLTLLEAVDLGHKVALSDIGAGVPVVKFGVAIGVASQPIARGAWVHLHNCESRFDARSGSLDLHTGATTDTKYE</sequence>
<evidence type="ECO:0000256" key="1">
    <source>
        <dbReference type="ARBA" id="ARBA00023239"/>
    </source>
</evidence>
<keyword evidence="3" id="KW-0418">Kinase</keyword>
<dbReference type="Proteomes" id="UP000530571">
    <property type="component" value="Unassembled WGS sequence"/>
</dbReference>
<dbReference type="PANTHER" id="PTHR30536:SF5">
    <property type="entry name" value="ALTRONATE DEHYDRATASE"/>
    <property type="match status" value="1"/>
</dbReference>
<name>A0A7W6KLZ5_9HYPH</name>
<dbReference type="GO" id="GO:0016779">
    <property type="term" value="F:nucleotidyltransferase activity"/>
    <property type="evidence" value="ECO:0007669"/>
    <property type="project" value="UniProtKB-KW"/>
</dbReference>
<dbReference type="CDD" id="cd11613">
    <property type="entry name" value="SAF_AH_GD"/>
    <property type="match status" value="1"/>
</dbReference>
<dbReference type="GO" id="GO:0016829">
    <property type="term" value="F:lyase activity"/>
    <property type="evidence" value="ECO:0007669"/>
    <property type="project" value="UniProtKB-KW"/>
</dbReference>
<dbReference type="GO" id="GO:0019698">
    <property type="term" value="P:D-galacturonate catabolic process"/>
    <property type="evidence" value="ECO:0007669"/>
    <property type="project" value="TreeGrafter"/>
</dbReference>
<proteinExistence type="predicted"/>
<evidence type="ECO:0000313" key="3">
    <source>
        <dbReference type="EMBL" id="MBB4123753.1"/>
    </source>
</evidence>
<feature type="domain" description="SAF" evidence="2">
    <location>
        <begin position="23"/>
        <end position="86"/>
    </location>
</feature>
<accession>A0A7W6KLZ5</accession>
<dbReference type="AlphaFoldDB" id="A0A7W6KLZ5"/>
<dbReference type="Gene3D" id="2.30.130.110">
    <property type="match status" value="1"/>
</dbReference>
<keyword evidence="4" id="KW-1185">Reference proteome</keyword>
<dbReference type="InterPro" id="IPR052172">
    <property type="entry name" value="UxaA_altronate/galactarate_dh"/>
</dbReference>
<dbReference type="InterPro" id="IPR013974">
    <property type="entry name" value="SAF"/>
</dbReference>
<dbReference type="GO" id="GO:0016301">
    <property type="term" value="F:kinase activity"/>
    <property type="evidence" value="ECO:0007669"/>
    <property type="project" value="UniProtKB-KW"/>
</dbReference>
<protein>
    <submittedName>
        <fullName evidence="3">Bifunctional ADP-heptose synthase (Sugar kinase/adenylyltransferase)</fullName>
    </submittedName>
</protein>
<evidence type="ECO:0000259" key="2">
    <source>
        <dbReference type="SMART" id="SM00858"/>
    </source>
</evidence>
<dbReference type="EMBL" id="JACIDZ010000014">
    <property type="protein sequence ID" value="MBB4123753.1"/>
    <property type="molecule type" value="Genomic_DNA"/>
</dbReference>